<proteinExistence type="predicted"/>
<dbReference type="PATRIC" id="fig|52133.19.peg.755"/>
<evidence type="ECO:0008006" key="3">
    <source>
        <dbReference type="Google" id="ProtNLM"/>
    </source>
</evidence>
<protein>
    <recommendedName>
        <fullName evidence="3">NlpC/P60 domain-containing protein</fullName>
    </recommendedName>
</protein>
<organism evidence="1 2">
    <name type="scientific">Acinetobacter venetianus</name>
    <dbReference type="NCBI Taxonomy" id="52133"/>
    <lineage>
        <taxon>Bacteria</taxon>
        <taxon>Pseudomonadati</taxon>
        <taxon>Pseudomonadota</taxon>
        <taxon>Gammaproteobacteria</taxon>
        <taxon>Moraxellales</taxon>
        <taxon>Moraxellaceae</taxon>
        <taxon>Acinetobacter</taxon>
    </lineage>
</organism>
<dbReference type="RefSeq" id="WP_061524040.1">
    <property type="nucleotide sequence ID" value="NZ_JRHX01000030.1"/>
</dbReference>
<dbReference type="Proteomes" id="UP000075544">
    <property type="component" value="Unassembled WGS sequence"/>
</dbReference>
<evidence type="ECO:0000313" key="1">
    <source>
        <dbReference type="EMBL" id="KXZ72122.1"/>
    </source>
</evidence>
<dbReference type="AlphaFoldDB" id="A0A150HZ64"/>
<sequence length="127" mass="14813">MSEFNLQLLSLFEKHYDVQNYHCVHFVIDAAKYLFNKDYSKNFIGLTASLNDAIQTSRKTVIRNKHIKEPKNGCIVLMTSLTGSNHVGLFYGRKVLHLSETGTQYLSINCLKQFYTRFRYYEPLAHL</sequence>
<name>A0A150HZ64_9GAMM</name>
<gene>
    <name evidence="1" type="ORF">AVENLUH13518_00733</name>
</gene>
<accession>A0A150HZ64</accession>
<evidence type="ECO:0000313" key="2">
    <source>
        <dbReference type="Proteomes" id="UP000075544"/>
    </source>
</evidence>
<comment type="caution">
    <text evidence="1">The sequence shown here is derived from an EMBL/GenBank/DDBJ whole genome shotgun (WGS) entry which is preliminary data.</text>
</comment>
<dbReference type="EMBL" id="JRHX01000030">
    <property type="protein sequence ID" value="KXZ72122.1"/>
    <property type="molecule type" value="Genomic_DNA"/>
</dbReference>
<reference evidence="1 2" key="1">
    <citation type="journal article" date="2016" name="Sci. Rep.">
        <title>Genomic and phenotypic characterization of the species Acinetobacter venetianus.</title>
        <authorList>
            <person name="Fondi M."/>
            <person name="Maida I."/>
            <person name="Perrin E."/>
            <person name="Orlandini V."/>
            <person name="La Torre L."/>
            <person name="Bosi E."/>
            <person name="Negroni A."/>
            <person name="Zanaroli G."/>
            <person name="Fava F."/>
            <person name="Decorosi F."/>
            <person name="Giovannetti L."/>
            <person name="Viti C."/>
            <person name="Vaneechoutte M."/>
            <person name="Dijkshoorn L."/>
            <person name="Fani R."/>
        </authorList>
    </citation>
    <scope>NUCLEOTIDE SEQUENCE [LARGE SCALE GENOMIC DNA]</scope>
    <source>
        <strain evidence="1 2">LUH13518</strain>
    </source>
</reference>